<accession>A0AC61RML4</accession>
<sequence>MKRFALIMSVLLMAFCSTAEAKEDEKDVITIVINKTNIPDKPHRMPLRHNISAWYDTLENAIYMESSMSDEVEVYITSNNEVLHYSPTINTVFYLPSNNGTYMIEIYSKSWSAYGILEL</sequence>
<keyword evidence="2" id="KW-1185">Reference proteome</keyword>
<comment type="caution">
    <text evidence="1">The sequence shown here is derived from an EMBL/GenBank/DDBJ whole genome shotgun (WGS) entry which is preliminary data.</text>
</comment>
<reference evidence="1" key="1">
    <citation type="submission" date="2019-04" db="EMBL/GenBank/DDBJ databases">
        <title>Microbes associate with the intestines of laboratory mice.</title>
        <authorList>
            <person name="Navarre W."/>
            <person name="Wong E."/>
            <person name="Huang K."/>
            <person name="Tropini C."/>
            <person name="Ng K."/>
            <person name="Yu B."/>
        </authorList>
    </citation>
    <scope>NUCLEOTIDE SEQUENCE</scope>
    <source>
        <strain evidence="1">NM04_E33</strain>
    </source>
</reference>
<evidence type="ECO:0000313" key="2">
    <source>
        <dbReference type="Proteomes" id="UP000306319"/>
    </source>
</evidence>
<name>A0AC61RML4_9BACT</name>
<gene>
    <name evidence="1" type="ORF">E5331_02845</name>
</gene>
<organism evidence="1 2">
    <name type="scientific">Lepagella muris</name>
    <dbReference type="NCBI Taxonomy" id="3032870"/>
    <lineage>
        <taxon>Bacteria</taxon>
        <taxon>Pseudomonadati</taxon>
        <taxon>Bacteroidota</taxon>
        <taxon>Bacteroidia</taxon>
        <taxon>Bacteroidales</taxon>
        <taxon>Muribaculaceae</taxon>
        <taxon>Lepagella</taxon>
    </lineage>
</organism>
<dbReference type="EMBL" id="SRYB01000003">
    <property type="protein sequence ID" value="TGY80194.1"/>
    <property type="molecule type" value="Genomic_DNA"/>
</dbReference>
<evidence type="ECO:0000313" key="1">
    <source>
        <dbReference type="EMBL" id="TGY80194.1"/>
    </source>
</evidence>
<protein>
    <submittedName>
        <fullName evidence="1">Uncharacterized protein</fullName>
    </submittedName>
</protein>
<proteinExistence type="predicted"/>
<dbReference type="Proteomes" id="UP000306319">
    <property type="component" value="Unassembled WGS sequence"/>
</dbReference>